<keyword evidence="3" id="KW-1185">Reference proteome</keyword>
<keyword evidence="1" id="KW-1133">Transmembrane helix</keyword>
<keyword evidence="1" id="KW-0812">Transmembrane</keyword>
<name>A0A9X1TE61_9BACT</name>
<gene>
    <name evidence="2" type="ORF">LXM26_07635</name>
</gene>
<sequence>MNLLPSSDNPLEYGYFSFLLILLVISVVVLTFGMPAQWQRRLRGSFRGRFSTEHENYYSIKEYTMSSFEDALFSALPGIFLILGLSGTFLSLGHVLGDLKLAMGSDSPNVRDSITATLENLGSKFKISIWGIACNLVFRVIYYYFSAHVLHKLIIDSLQEIKIARDEIEIRKTARNDLIVEANTQFQRNLLDSANDSKESLSKIAGSFVHFDNVIERLRIQIDGFANTTKVLITALEGAAHKFSETAEQFEVTVDNLDKNTSTAFREFTQATNSLNSSINESFDRFAASVAGTLQYVREELSASNQESTEMITGAFTKLEPLLGALVEQMKQMKVLTSDLEFVISRLDNKMTLLEKTNEGFTESINSNLAVITTMNIGVRELQTRLNDNLGKSGPLHSSLSNIEEIMIGYHRSKIENILTELQTVNSLIGRRRN</sequence>
<feature type="transmembrane region" description="Helical" evidence="1">
    <location>
        <begin position="13"/>
        <end position="33"/>
    </location>
</feature>
<dbReference type="Proteomes" id="UP001139000">
    <property type="component" value="Unassembled WGS sequence"/>
</dbReference>
<dbReference type="RefSeq" id="WP_234654611.1">
    <property type="nucleotide sequence ID" value="NZ_CP094997.1"/>
</dbReference>
<feature type="transmembrane region" description="Helical" evidence="1">
    <location>
        <begin position="71"/>
        <end position="96"/>
    </location>
</feature>
<evidence type="ECO:0000256" key="1">
    <source>
        <dbReference type="SAM" id="Phobius"/>
    </source>
</evidence>
<reference evidence="2" key="1">
    <citation type="submission" date="2021-12" db="EMBL/GenBank/DDBJ databases">
        <title>Novel species in genus Dyadobacter.</title>
        <authorList>
            <person name="Ma C."/>
        </authorList>
    </citation>
    <scope>NUCLEOTIDE SEQUENCE</scope>
    <source>
        <strain evidence="2">LJ419</strain>
    </source>
</reference>
<evidence type="ECO:0008006" key="4">
    <source>
        <dbReference type="Google" id="ProtNLM"/>
    </source>
</evidence>
<keyword evidence="1" id="KW-0472">Membrane</keyword>
<protein>
    <recommendedName>
        <fullName evidence="4">MotA/TolQ/ExbB proton channel family protein</fullName>
    </recommendedName>
</protein>
<dbReference type="EMBL" id="JAJTTC010000001">
    <property type="protein sequence ID" value="MCF0061359.1"/>
    <property type="molecule type" value="Genomic_DNA"/>
</dbReference>
<accession>A0A9X1TE61</accession>
<organism evidence="2 3">
    <name type="scientific">Dyadobacter chenwenxiniae</name>
    <dbReference type="NCBI Taxonomy" id="2906456"/>
    <lineage>
        <taxon>Bacteria</taxon>
        <taxon>Pseudomonadati</taxon>
        <taxon>Bacteroidota</taxon>
        <taxon>Cytophagia</taxon>
        <taxon>Cytophagales</taxon>
        <taxon>Spirosomataceae</taxon>
        <taxon>Dyadobacter</taxon>
    </lineage>
</organism>
<comment type="caution">
    <text evidence="2">The sequence shown here is derived from an EMBL/GenBank/DDBJ whole genome shotgun (WGS) entry which is preliminary data.</text>
</comment>
<evidence type="ECO:0000313" key="3">
    <source>
        <dbReference type="Proteomes" id="UP001139000"/>
    </source>
</evidence>
<proteinExistence type="predicted"/>
<dbReference type="AlphaFoldDB" id="A0A9X1TE61"/>
<evidence type="ECO:0000313" key="2">
    <source>
        <dbReference type="EMBL" id="MCF0061359.1"/>
    </source>
</evidence>